<proteinExistence type="predicted"/>
<keyword evidence="3" id="KW-1185">Reference proteome</keyword>
<accession>A0A7J6PTL9</accession>
<sequence>SVSQCGEFKLCHCNIDCDEEEAAVWREVGLVTVRLPEDVSEVALSSNALVAESCFPAGPTTTATPFDMWAILTTTARPDTPERARVTAELTIYGRLGAVGPQNILAAIKAVVLEGLEISDPETVIRYSDTRPSLALLVQVSVEERQARQLQGATTTTTAGPAPSTTSATTAATTSSTARTSSSATSAPSTSSSPSTAMVMANSTFSPTAMTSSPTSMATTATAVPPATTTAMATTRTAAMGSSTESSSTTLLSSITTITTTTSSSQTVATTTSASTARPLLHDSGLCEDQDAYLVQESELTLGGALLDTCVATGQLIGVSAACDDPLMGELMQRACRVTCDSCEGGSRAPVVGTTGPPDAGVEGTLPAGAFLAVVAIDTFYQSRRLAATRWLSAIRTDTAVARQFLTNLRRTLVEVHGVDVPDTLWVNVTRGPTA</sequence>
<feature type="non-terminal residue" evidence="2">
    <location>
        <position position="1"/>
    </location>
</feature>
<evidence type="ECO:0000313" key="3">
    <source>
        <dbReference type="Proteomes" id="UP000553632"/>
    </source>
</evidence>
<evidence type="ECO:0000256" key="1">
    <source>
        <dbReference type="SAM" id="MobiDB-lite"/>
    </source>
</evidence>
<reference evidence="2 3" key="1">
    <citation type="submission" date="2020-04" db="EMBL/GenBank/DDBJ databases">
        <title>Perkinsus olseni comparative genomics.</title>
        <authorList>
            <person name="Bogema D.R."/>
        </authorList>
    </citation>
    <scope>NUCLEOTIDE SEQUENCE [LARGE SCALE GENOMIC DNA]</scope>
    <source>
        <strain evidence="2 3">ATCC PRA-207</strain>
    </source>
</reference>
<dbReference type="EMBL" id="JABANO010038032">
    <property type="protein sequence ID" value="KAF4699227.1"/>
    <property type="molecule type" value="Genomic_DNA"/>
</dbReference>
<name>A0A7J6PTL9_PEROL</name>
<feature type="compositionally biased region" description="Low complexity" evidence="1">
    <location>
        <begin position="153"/>
        <end position="197"/>
    </location>
</feature>
<dbReference type="Proteomes" id="UP000553632">
    <property type="component" value="Unassembled WGS sequence"/>
</dbReference>
<feature type="region of interest" description="Disordered" evidence="1">
    <location>
        <begin position="206"/>
        <end position="225"/>
    </location>
</feature>
<feature type="non-terminal residue" evidence="2">
    <location>
        <position position="435"/>
    </location>
</feature>
<organism evidence="2 3">
    <name type="scientific">Perkinsus olseni</name>
    <name type="common">Perkinsus atlanticus</name>
    <dbReference type="NCBI Taxonomy" id="32597"/>
    <lineage>
        <taxon>Eukaryota</taxon>
        <taxon>Sar</taxon>
        <taxon>Alveolata</taxon>
        <taxon>Perkinsozoa</taxon>
        <taxon>Perkinsea</taxon>
        <taxon>Perkinsida</taxon>
        <taxon>Perkinsidae</taxon>
        <taxon>Perkinsus</taxon>
    </lineage>
</organism>
<comment type="caution">
    <text evidence="2">The sequence shown here is derived from an EMBL/GenBank/DDBJ whole genome shotgun (WGS) entry which is preliminary data.</text>
</comment>
<dbReference type="AlphaFoldDB" id="A0A7J6PTL9"/>
<evidence type="ECO:0000313" key="2">
    <source>
        <dbReference type="EMBL" id="KAF4699227.1"/>
    </source>
</evidence>
<gene>
    <name evidence="2" type="ORF">FOZ63_008409</name>
</gene>
<feature type="region of interest" description="Disordered" evidence="1">
    <location>
        <begin position="148"/>
        <end position="197"/>
    </location>
</feature>
<protein>
    <submittedName>
        <fullName evidence="2">Uncharacterized protein</fullName>
    </submittedName>
</protein>